<dbReference type="GO" id="GO:0009297">
    <property type="term" value="P:pilus assembly"/>
    <property type="evidence" value="ECO:0007669"/>
    <property type="project" value="InterPro"/>
</dbReference>
<dbReference type="FunFam" id="2.60.40.3110:FF:000001">
    <property type="entry name" value="Putative fimbrial outer membrane usher"/>
    <property type="match status" value="1"/>
</dbReference>
<dbReference type="Gene3D" id="2.60.40.2070">
    <property type="match status" value="1"/>
</dbReference>
<dbReference type="RefSeq" id="WP_008910090.1">
    <property type="nucleotide sequence ID" value="NZ_KB233222.1"/>
</dbReference>
<dbReference type="PANTHER" id="PTHR30451:SF20">
    <property type="entry name" value="FIMBRIAE USHER"/>
    <property type="match status" value="1"/>
</dbReference>
<evidence type="ECO:0000313" key="12">
    <source>
        <dbReference type="EMBL" id="EKT65562.1"/>
    </source>
</evidence>
<dbReference type="Pfam" id="PF13954">
    <property type="entry name" value="PapC_N"/>
    <property type="match status" value="1"/>
</dbReference>
<evidence type="ECO:0000256" key="5">
    <source>
        <dbReference type="ARBA" id="ARBA00022692"/>
    </source>
</evidence>
<dbReference type="EMBL" id="AKKL01000001">
    <property type="protein sequence ID" value="EKT65562.1"/>
    <property type="molecule type" value="Genomic_DNA"/>
</dbReference>
<dbReference type="InterPro" id="IPR025949">
    <property type="entry name" value="PapC-like_C"/>
</dbReference>
<evidence type="ECO:0000256" key="9">
    <source>
        <dbReference type="SAM" id="SignalP"/>
    </source>
</evidence>
<dbReference type="GO" id="GO:0009279">
    <property type="term" value="C:cell outer membrane"/>
    <property type="evidence" value="ECO:0007669"/>
    <property type="project" value="UniProtKB-SubCell"/>
</dbReference>
<dbReference type="InterPro" id="IPR037224">
    <property type="entry name" value="PapC_N_sf"/>
</dbReference>
<keyword evidence="8" id="KW-0998">Cell outer membrane</keyword>
<dbReference type="InterPro" id="IPR025885">
    <property type="entry name" value="PapC_N"/>
</dbReference>
<dbReference type="Gene3D" id="3.10.20.410">
    <property type="match status" value="1"/>
</dbReference>
<dbReference type="GO" id="GO:0015473">
    <property type="term" value="F:fimbrial usher porin activity"/>
    <property type="evidence" value="ECO:0007669"/>
    <property type="project" value="InterPro"/>
</dbReference>
<evidence type="ECO:0000256" key="4">
    <source>
        <dbReference type="ARBA" id="ARBA00022452"/>
    </source>
</evidence>
<dbReference type="eggNOG" id="COG3188">
    <property type="taxonomic scope" value="Bacteria"/>
</dbReference>
<keyword evidence="4" id="KW-1134">Transmembrane beta strand</keyword>
<comment type="caution">
    <text evidence="12">The sequence shown here is derived from an EMBL/GenBank/DDBJ whole genome shotgun (WGS) entry which is preliminary data.</text>
</comment>
<feature type="signal peptide" evidence="9">
    <location>
        <begin position="1"/>
        <end position="26"/>
    </location>
</feature>
<dbReference type="InterPro" id="IPR000015">
    <property type="entry name" value="Fimb_usher"/>
</dbReference>
<dbReference type="STRING" id="1141662.OOA_00190"/>
<name>K8X7B0_9GAMM</name>
<evidence type="ECO:0000256" key="1">
    <source>
        <dbReference type="ARBA" id="ARBA00004571"/>
    </source>
</evidence>
<dbReference type="InterPro" id="IPR043142">
    <property type="entry name" value="PapC-like_C_sf"/>
</dbReference>
<evidence type="ECO:0000313" key="13">
    <source>
        <dbReference type="Proteomes" id="UP000009336"/>
    </source>
</evidence>
<evidence type="ECO:0000256" key="8">
    <source>
        <dbReference type="ARBA" id="ARBA00023237"/>
    </source>
</evidence>
<protein>
    <submittedName>
        <fullName evidence="12">Outer membrane usher protein</fullName>
    </submittedName>
</protein>
<reference evidence="12 13" key="1">
    <citation type="journal article" date="2012" name="BMC Genomics">
        <title>Comparative genomics of bacteria in the genus Providencia isolated from wild Drosophila melanogaster.</title>
        <authorList>
            <person name="Galac M.R."/>
            <person name="Lazzaro B.P."/>
        </authorList>
    </citation>
    <scope>NUCLEOTIDE SEQUENCE [LARGE SCALE GENOMIC DNA]</scope>
    <source>
        <strain evidence="12 13">DSM 19968</strain>
    </source>
</reference>
<dbReference type="AlphaFoldDB" id="K8X7B0"/>
<dbReference type="Pfam" id="PF00577">
    <property type="entry name" value="Usher"/>
    <property type="match status" value="1"/>
</dbReference>
<keyword evidence="5" id="KW-0812">Transmembrane</keyword>
<feature type="domain" description="PapC N-terminal" evidence="11">
    <location>
        <begin position="39"/>
        <end position="181"/>
    </location>
</feature>
<evidence type="ECO:0000259" key="10">
    <source>
        <dbReference type="Pfam" id="PF13953"/>
    </source>
</evidence>
<organism evidence="12 13">
    <name type="scientific">Providencia burhodogranariea DSM 19968</name>
    <dbReference type="NCBI Taxonomy" id="1141662"/>
    <lineage>
        <taxon>Bacteria</taxon>
        <taxon>Pseudomonadati</taxon>
        <taxon>Pseudomonadota</taxon>
        <taxon>Gammaproteobacteria</taxon>
        <taxon>Enterobacterales</taxon>
        <taxon>Morganellaceae</taxon>
        <taxon>Providencia</taxon>
    </lineage>
</organism>
<dbReference type="PATRIC" id="fig|1141662.3.peg.38"/>
<keyword evidence="7" id="KW-0472">Membrane</keyword>
<dbReference type="PANTHER" id="PTHR30451">
    <property type="entry name" value="OUTER MEMBRANE USHER PROTEIN"/>
    <property type="match status" value="1"/>
</dbReference>
<dbReference type="Gene3D" id="2.60.40.2610">
    <property type="entry name" value="Outer membrane usher protein FimD, plug domain"/>
    <property type="match status" value="1"/>
</dbReference>
<dbReference type="Pfam" id="PF13953">
    <property type="entry name" value="PapC_C"/>
    <property type="match status" value="1"/>
</dbReference>
<dbReference type="OrthoDB" id="6554712at2"/>
<comment type="subcellular location">
    <subcellularLocation>
        <location evidence="1">Cell outer membrane</location>
        <topology evidence="1">Multi-pass membrane protein</topology>
    </subcellularLocation>
</comment>
<dbReference type="Gene3D" id="2.60.40.3110">
    <property type="match status" value="1"/>
</dbReference>
<comment type="similarity">
    <text evidence="2">Belongs to the fimbrial export usher family.</text>
</comment>
<dbReference type="InterPro" id="IPR042186">
    <property type="entry name" value="FimD_plug_dom"/>
</dbReference>
<keyword evidence="3" id="KW-0813">Transport</keyword>
<feature type="chain" id="PRO_5003922116" evidence="9">
    <location>
        <begin position="27"/>
        <end position="855"/>
    </location>
</feature>
<feature type="domain" description="PapC-like C-terminal" evidence="10">
    <location>
        <begin position="775"/>
        <end position="838"/>
    </location>
</feature>
<keyword evidence="13" id="KW-1185">Reference proteome</keyword>
<sequence length="855" mass="94192">MKNQTKLTLRKNILFLCLLVSTPTKSNTENSGLDDNLVFDEKMFRGSNVSSRILEHLSTNNSVIPGNYDNIPIIMNGYRVGENDVTVSEVNKKSVICLSKSMLEQAGFINEFIKKFIELEKENSCVLLSDVSLESTVKLNSDLLLDFNVPQSLLKNRDNQSIEESSLNRGENVIFSNYTANYFHNKNTGNHSGNSDYAYLNLNSGLNLGLWQFRQLSSYSYSKNNYRGGSNTSSDWYNISSYLQRPIYSIKSNLIVGKTNTTGQFFGGLSYNGFELSSDESMYPVSEQGYAPTITGIAKTNALIEVRQNNAIIYQTTVPPGTFDIRNINPTSYNGDLEVTVIESDGSKNSFTVPFSAVPDSVRPGKIKYSIASGKTRDLIKDKVFADSSLQYGLNNFITLGGGLRVANDYKSAMVSSVFATRFGAFGINATYSNAHLGGGYGVKQGGMANLTYSKTFQPTKTNISLAGYRYSTEGYREFSDFIYEQYYLKSGEVTNWGSNTYLQKYRLTASIYQPLDRFGSLSFSASTQEYNRGRSRDLYYQVNYNKMLFDKVNMSLSVSRQKTGAYYRNDNIPSSYDTVTMLSFDIPFGRSGTSLSSSIYFDKNNGNQYQTSLSGTLGEQEQPYSYTLNINHNDQGHQTAYSANLNKQYALASINANGSKGTNYTQLGMGMTGAVVLHGGGIVLGPYLGNTFGIVEAEGASGAKIYNGQGASINSSGYALVPSLTPYRYNSVGITSDGLLNNNVDIEASEQKIAPYSGAAIKIKFNTNQGYPLLINLIVKNNIVIPMGATISDDKDKNIGLVGQNNQAYFRSNNNEGVITVTWGDKSDEQCVANYHINSDSINESLIKISAKCI</sequence>
<evidence type="ECO:0000256" key="3">
    <source>
        <dbReference type="ARBA" id="ARBA00022448"/>
    </source>
</evidence>
<evidence type="ECO:0000256" key="6">
    <source>
        <dbReference type="ARBA" id="ARBA00022729"/>
    </source>
</evidence>
<dbReference type="HOGENOM" id="CLU_009120_1_0_6"/>
<gene>
    <name evidence="12" type="ORF">OOA_00190</name>
</gene>
<dbReference type="SUPFAM" id="SSF141729">
    <property type="entry name" value="FimD N-terminal domain-like"/>
    <property type="match status" value="1"/>
</dbReference>
<dbReference type="Proteomes" id="UP000009336">
    <property type="component" value="Unassembled WGS sequence"/>
</dbReference>
<accession>K8X7B0</accession>
<evidence type="ECO:0000256" key="7">
    <source>
        <dbReference type="ARBA" id="ARBA00023136"/>
    </source>
</evidence>
<keyword evidence="6 9" id="KW-0732">Signal</keyword>
<evidence type="ECO:0000259" key="11">
    <source>
        <dbReference type="Pfam" id="PF13954"/>
    </source>
</evidence>
<proteinExistence type="inferred from homology"/>
<evidence type="ECO:0000256" key="2">
    <source>
        <dbReference type="ARBA" id="ARBA00008064"/>
    </source>
</evidence>